<dbReference type="PANTHER" id="PTHR32266:SF12">
    <property type="entry name" value="NICOTIANAMINE SYNTHASE 3"/>
    <property type="match status" value="1"/>
</dbReference>
<comment type="similarity">
    <text evidence="1">Belongs to the nicotianamine synthase (NAS)-like family.</text>
</comment>
<dbReference type="Pfam" id="PF03059">
    <property type="entry name" value="NAS"/>
    <property type="match status" value="1"/>
</dbReference>
<dbReference type="GO" id="GO:0030410">
    <property type="term" value="F:nicotianamine synthase activity"/>
    <property type="evidence" value="ECO:0007669"/>
    <property type="project" value="InterPro"/>
</dbReference>
<dbReference type="EMBL" id="KV441556">
    <property type="protein sequence ID" value="OAG02358.1"/>
    <property type="molecule type" value="Genomic_DNA"/>
</dbReference>
<name>A0A177C6F7_9PLEO</name>
<feature type="region of interest" description="Disordered" evidence="4">
    <location>
        <begin position="1"/>
        <end position="31"/>
    </location>
</feature>
<evidence type="ECO:0000313" key="5">
    <source>
        <dbReference type="EMBL" id="OAG02358.1"/>
    </source>
</evidence>
<sequence length="312" mass="34139">MDQQVARDGQNYLTRVDTPVSTPPPTPTPATAAAQDLYREIRSIYQQLTPLKTLAPCDLVNALLTRLVSLCIQSYSLEVVDDFYQIDAATTLCHALQNLCAIAEGELERHWAQKILQDADPIQTRTLLTSFPYHANYLSLSHLEASLLTPFLMRPPSNIAFIGSGPLPLTSLCLLTRFPTARVHNIDRDANALAVSCALTAKLGHTERMTFSCEDAANATDGCVAWETLDVVFLAALVGMQSSEKIGVLRGLRQRLKVGTVVVCRSARGIRGVLYPVLELSGELQNAGFEILAEMHPWNSVVNSVVVLRVKA</sequence>
<dbReference type="Gene3D" id="3.40.50.150">
    <property type="entry name" value="Vaccinia Virus protein VP39"/>
    <property type="match status" value="1"/>
</dbReference>
<dbReference type="PANTHER" id="PTHR32266">
    <property type="entry name" value="NICOTIANAMINE SYNTHASE 3"/>
    <property type="match status" value="1"/>
</dbReference>
<keyword evidence="3" id="KW-0949">S-adenosyl-L-methionine</keyword>
<evidence type="ECO:0000313" key="6">
    <source>
        <dbReference type="Proteomes" id="UP000077069"/>
    </source>
</evidence>
<dbReference type="GO" id="GO:0030418">
    <property type="term" value="P:nicotianamine biosynthetic process"/>
    <property type="evidence" value="ECO:0007669"/>
    <property type="project" value="InterPro"/>
</dbReference>
<dbReference type="SUPFAM" id="SSF53335">
    <property type="entry name" value="S-adenosyl-L-methionine-dependent methyltransferases"/>
    <property type="match status" value="1"/>
</dbReference>
<dbReference type="Proteomes" id="UP000077069">
    <property type="component" value="Unassembled WGS sequence"/>
</dbReference>
<dbReference type="InterPro" id="IPR029063">
    <property type="entry name" value="SAM-dependent_MTases_sf"/>
</dbReference>
<organism evidence="5 6">
    <name type="scientific">Paraphaeosphaeria sporulosa</name>
    <dbReference type="NCBI Taxonomy" id="1460663"/>
    <lineage>
        <taxon>Eukaryota</taxon>
        <taxon>Fungi</taxon>
        <taxon>Dikarya</taxon>
        <taxon>Ascomycota</taxon>
        <taxon>Pezizomycotina</taxon>
        <taxon>Dothideomycetes</taxon>
        <taxon>Pleosporomycetidae</taxon>
        <taxon>Pleosporales</taxon>
        <taxon>Massarineae</taxon>
        <taxon>Didymosphaeriaceae</taxon>
        <taxon>Paraphaeosphaeria</taxon>
    </lineage>
</organism>
<dbReference type="PROSITE" id="PS51142">
    <property type="entry name" value="NAS"/>
    <property type="match status" value="1"/>
</dbReference>
<dbReference type="AlphaFoldDB" id="A0A177C6F7"/>
<dbReference type="STRING" id="1460663.A0A177C6F7"/>
<evidence type="ECO:0000256" key="1">
    <source>
        <dbReference type="ARBA" id="ARBA00007009"/>
    </source>
</evidence>
<dbReference type="InterPro" id="IPR004298">
    <property type="entry name" value="Nicotian_synth"/>
</dbReference>
<dbReference type="InParanoid" id="A0A177C6F7"/>
<proteinExistence type="inferred from homology"/>
<evidence type="ECO:0000256" key="4">
    <source>
        <dbReference type="SAM" id="MobiDB-lite"/>
    </source>
</evidence>
<accession>A0A177C6F7</accession>
<keyword evidence="6" id="KW-1185">Reference proteome</keyword>
<dbReference type="OrthoDB" id="1858069at2759"/>
<reference evidence="5 6" key="1">
    <citation type="submission" date="2016-05" db="EMBL/GenBank/DDBJ databases">
        <title>Comparative analysis of secretome profiles of manganese(II)-oxidizing ascomycete fungi.</title>
        <authorList>
            <consortium name="DOE Joint Genome Institute"/>
            <person name="Zeiner C.A."/>
            <person name="Purvine S.O."/>
            <person name="Zink E.M."/>
            <person name="Wu S."/>
            <person name="Pasa-Tolic L."/>
            <person name="Chaput D.L."/>
            <person name="Haridas S."/>
            <person name="Grigoriev I.V."/>
            <person name="Santelli C.M."/>
            <person name="Hansel C.M."/>
        </authorList>
    </citation>
    <scope>NUCLEOTIDE SEQUENCE [LARGE SCALE GENOMIC DNA]</scope>
    <source>
        <strain evidence="5 6">AP3s5-JAC2a</strain>
    </source>
</reference>
<protein>
    <submittedName>
        <fullName evidence="5">Nicotianamine synthase</fullName>
    </submittedName>
</protein>
<gene>
    <name evidence="5" type="ORF">CC84DRAFT_1098869</name>
</gene>
<evidence type="ECO:0000256" key="3">
    <source>
        <dbReference type="ARBA" id="ARBA00022691"/>
    </source>
</evidence>
<keyword evidence="2" id="KW-0808">Transferase</keyword>
<dbReference type="GeneID" id="28758279"/>
<evidence type="ECO:0000256" key="2">
    <source>
        <dbReference type="ARBA" id="ARBA00022679"/>
    </source>
</evidence>
<dbReference type="RefSeq" id="XP_018032723.1">
    <property type="nucleotide sequence ID" value="XM_018174793.1"/>
</dbReference>